<dbReference type="EMBL" id="FOFB01000001">
    <property type="protein sequence ID" value="SEP67368.1"/>
    <property type="molecule type" value="Genomic_DNA"/>
</dbReference>
<evidence type="ECO:0008006" key="4">
    <source>
        <dbReference type="Google" id="ProtNLM"/>
    </source>
</evidence>
<protein>
    <recommendedName>
        <fullName evidence="4">Outer membrane protein beta-barrel domain-containing protein</fullName>
    </recommendedName>
</protein>
<evidence type="ECO:0000313" key="2">
    <source>
        <dbReference type="EMBL" id="SEP67368.1"/>
    </source>
</evidence>
<evidence type="ECO:0000256" key="1">
    <source>
        <dbReference type="SAM" id="SignalP"/>
    </source>
</evidence>
<sequence length="274" mass="31033">MRQSVFFFLFLFTLSLSAQQLAKEYIDVVYFVGGGSYEGTILEYKYGDKVVFVNEVGDLKEFDWVDIKRVNFRLDKDRLQELSIPSRTNDQQEATSLEELDKAFIPSRKTRHQLTGAISLGRNSSSRFGPSTTIGGSFGYHLIRQVAFLNVGLGLDVSLMSQTRGENVGAGTLQLEVPIGKKKLRPFFRFETGPTYPFGSLSTEDEVSDRKVTVLYHPSIGVEFAPPKDGWGSLVFDLGYRFLDSRFTVTTFTLDVVERNIQYRRLVLRGGIRF</sequence>
<feature type="chain" id="PRO_5011634576" description="Outer membrane protein beta-barrel domain-containing protein" evidence="1">
    <location>
        <begin position="19"/>
        <end position="274"/>
    </location>
</feature>
<feature type="signal peptide" evidence="1">
    <location>
        <begin position="1"/>
        <end position="18"/>
    </location>
</feature>
<keyword evidence="1" id="KW-0732">Signal</keyword>
<name>A0A1H8ZUE2_9BACT</name>
<proteinExistence type="predicted"/>
<evidence type="ECO:0000313" key="3">
    <source>
        <dbReference type="Proteomes" id="UP000199021"/>
    </source>
</evidence>
<dbReference type="RefSeq" id="WP_090165135.1">
    <property type="nucleotide sequence ID" value="NZ_FOFB01000001.1"/>
</dbReference>
<gene>
    <name evidence="2" type="ORF">SAMN05444359_101432</name>
</gene>
<dbReference type="AlphaFoldDB" id="A0A1H8ZUE2"/>
<organism evidence="2 3">
    <name type="scientific">Neolewinella agarilytica</name>
    <dbReference type="NCBI Taxonomy" id="478744"/>
    <lineage>
        <taxon>Bacteria</taxon>
        <taxon>Pseudomonadati</taxon>
        <taxon>Bacteroidota</taxon>
        <taxon>Saprospiria</taxon>
        <taxon>Saprospirales</taxon>
        <taxon>Lewinellaceae</taxon>
        <taxon>Neolewinella</taxon>
    </lineage>
</organism>
<keyword evidence="3" id="KW-1185">Reference proteome</keyword>
<dbReference type="InParanoid" id="A0A1H8ZUE2"/>
<accession>A0A1H8ZUE2</accession>
<dbReference type="OrthoDB" id="1491809at2"/>
<dbReference type="STRING" id="478744.SAMN05444359_101432"/>
<dbReference type="Proteomes" id="UP000199021">
    <property type="component" value="Unassembled WGS sequence"/>
</dbReference>
<reference evidence="3" key="1">
    <citation type="submission" date="2016-10" db="EMBL/GenBank/DDBJ databases">
        <authorList>
            <person name="Varghese N."/>
            <person name="Submissions S."/>
        </authorList>
    </citation>
    <scope>NUCLEOTIDE SEQUENCE [LARGE SCALE GENOMIC DNA]</scope>
    <source>
        <strain evidence="3">DSM 24740</strain>
    </source>
</reference>